<feature type="transmembrane region" description="Helical" evidence="1">
    <location>
        <begin position="137"/>
        <end position="155"/>
    </location>
</feature>
<reference evidence="2 3" key="1">
    <citation type="submission" date="2015-12" db="EMBL/GenBank/DDBJ databases">
        <authorList>
            <person name="Shamseldin A."/>
            <person name="Moawad H."/>
            <person name="Abd El-Rahim W.M."/>
            <person name="Sadowsky M.J."/>
        </authorList>
    </citation>
    <scope>NUCLEOTIDE SEQUENCE [LARGE SCALE GENOMIC DNA]</scope>
    <source>
        <strain evidence="2 3">WF1</strain>
    </source>
</reference>
<protein>
    <recommendedName>
        <fullName evidence="4">Metal-binding protein</fullName>
    </recommendedName>
</protein>
<evidence type="ECO:0000313" key="3">
    <source>
        <dbReference type="Proteomes" id="UP000191980"/>
    </source>
</evidence>
<dbReference type="STRING" id="1420851.AU255_03440"/>
<accession>A0A1V8MAP9</accession>
<evidence type="ECO:0008006" key="4">
    <source>
        <dbReference type="Google" id="ProtNLM"/>
    </source>
</evidence>
<evidence type="ECO:0000256" key="1">
    <source>
        <dbReference type="SAM" id="Phobius"/>
    </source>
</evidence>
<feature type="transmembrane region" description="Helical" evidence="1">
    <location>
        <begin position="51"/>
        <end position="73"/>
    </location>
</feature>
<keyword evidence="1" id="KW-1133">Transmembrane helix</keyword>
<feature type="transmembrane region" description="Helical" evidence="1">
    <location>
        <begin position="233"/>
        <end position="250"/>
    </location>
</feature>
<proteinExistence type="predicted"/>
<gene>
    <name evidence="2" type="ORF">AU255_03440</name>
</gene>
<keyword evidence="1" id="KW-0812">Transmembrane</keyword>
<dbReference type="Proteomes" id="UP000191980">
    <property type="component" value="Unassembled WGS sequence"/>
</dbReference>
<sequence>MSLNLLPVPKILILLIVITLTAWGFLVYQYWQMNTLSMSEMWMPPESAWQWQLTDFAVVYTMWAAMMAAMMLPSAVPMIKAYSKSCQQRYGNDAPFSILFSLAYLLVWLVFSVLLTALQWQLHGLQWLSAMMENSNAFLAAGILIMAGIYQFTALKNACLQHCRSPFSFLLNSWQNGRQGAFNMGLIHGGTCLGCCWAQMLIMFAVGVMNITAMVLITLFILLEKSLPANEQLLSKTAGVMLCVWGGFILL</sequence>
<feature type="transmembrane region" description="Helical" evidence="1">
    <location>
        <begin position="201"/>
        <end position="221"/>
    </location>
</feature>
<organism evidence="2 3">
    <name type="scientific">Methyloprofundus sedimenti</name>
    <dbReference type="NCBI Taxonomy" id="1420851"/>
    <lineage>
        <taxon>Bacteria</taxon>
        <taxon>Pseudomonadati</taxon>
        <taxon>Pseudomonadota</taxon>
        <taxon>Gammaproteobacteria</taxon>
        <taxon>Methylococcales</taxon>
        <taxon>Methylococcaceae</taxon>
        <taxon>Methyloprofundus</taxon>
    </lineage>
</organism>
<dbReference type="EMBL" id="LPUF01000001">
    <property type="protein sequence ID" value="OQK18670.1"/>
    <property type="molecule type" value="Genomic_DNA"/>
</dbReference>
<dbReference type="InterPro" id="IPR018688">
    <property type="entry name" value="PpoB2-like"/>
</dbReference>
<keyword evidence="1" id="KW-0472">Membrane</keyword>
<keyword evidence="3" id="KW-1185">Reference proteome</keyword>
<name>A0A1V8MAP9_9GAMM</name>
<evidence type="ECO:0000313" key="2">
    <source>
        <dbReference type="EMBL" id="OQK18670.1"/>
    </source>
</evidence>
<dbReference type="Pfam" id="PF09948">
    <property type="entry name" value="PpoB2"/>
    <property type="match status" value="1"/>
</dbReference>
<dbReference type="AlphaFoldDB" id="A0A1V8MAP9"/>
<feature type="transmembrane region" description="Helical" evidence="1">
    <location>
        <begin position="12"/>
        <end position="31"/>
    </location>
</feature>
<comment type="caution">
    <text evidence="2">The sequence shown here is derived from an EMBL/GenBank/DDBJ whole genome shotgun (WGS) entry which is preliminary data.</text>
</comment>
<feature type="transmembrane region" description="Helical" evidence="1">
    <location>
        <begin position="94"/>
        <end position="117"/>
    </location>
</feature>